<reference evidence="1 2" key="1">
    <citation type="journal article" date="2021" name="BMC Genomics">
        <title>Datura genome reveals duplications of psychoactive alkaloid biosynthetic genes and high mutation rate following tissue culture.</title>
        <authorList>
            <person name="Rajewski A."/>
            <person name="Carter-House D."/>
            <person name="Stajich J."/>
            <person name="Litt A."/>
        </authorList>
    </citation>
    <scope>NUCLEOTIDE SEQUENCE [LARGE SCALE GENOMIC DNA]</scope>
    <source>
        <strain evidence="1">AR-01</strain>
    </source>
</reference>
<evidence type="ECO:0000313" key="2">
    <source>
        <dbReference type="Proteomes" id="UP000823775"/>
    </source>
</evidence>
<dbReference type="Proteomes" id="UP000823775">
    <property type="component" value="Unassembled WGS sequence"/>
</dbReference>
<accession>A0ABS8V6X4</accession>
<feature type="non-terminal residue" evidence="1">
    <location>
        <position position="62"/>
    </location>
</feature>
<keyword evidence="2" id="KW-1185">Reference proteome</keyword>
<proteinExistence type="predicted"/>
<comment type="caution">
    <text evidence="1">The sequence shown here is derived from an EMBL/GenBank/DDBJ whole genome shotgun (WGS) entry which is preliminary data.</text>
</comment>
<protein>
    <submittedName>
        <fullName evidence="1">Uncharacterized protein</fullName>
    </submittedName>
</protein>
<gene>
    <name evidence="1" type="ORF">HAX54_030009</name>
</gene>
<dbReference type="EMBL" id="JACEIK010003746">
    <property type="protein sequence ID" value="MCD9642941.1"/>
    <property type="molecule type" value="Genomic_DNA"/>
</dbReference>
<name>A0ABS8V6X4_DATST</name>
<sequence length="62" mass="7187">MEISVVDQETENSESVGFQSCSEVYPKSCQAFFFLSDFFGCWLILKVLVQNRSFADTQRHEK</sequence>
<evidence type="ECO:0000313" key="1">
    <source>
        <dbReference type="EMBL" id="MCD9642941.1"/>
    </source>
</evidence>
<organism evidence="1 2">
    <name type="scientific">Datura stramonium</name>
    <name type="common">Jimsonweed</name>
    <name type="synonym">Common thornapple</name>
    <dbReference type="NCBI Taxonomy" id="4076"/>
    <lineage>
        <taxon>Eukaryota</taxon>
        <taxon>Viridiplantae</taxon>
        <taxon>Streptophyta</taxon>
        <taxon>Embryophyta</taxon>
        <taxon>Tracheophyta</taxon>
        <taxon>Spermatophyta</taxon>
        <taxon>Magnoliopsida</taxon>
        <taxon>eudicotyledons</taxon>
        <taxon>Gunneridae</taxon>
        <taxon>Pentapetalae</taxon>
        <taxon>asterids</taxon>
        <taxon>lamiids</taxon>
        <taxon>Solanales</taxon>
        <taxon>Solanaceae</taxon>
        <taxon>Solanoideae</taxon>
        <taxon>Datureae</taxon>
        <taxon>Datura</taxon>
    </lineage>
</organism>